<keyword evidence="2 7" id="KW-0812">Transmembrane</keyword>
<protein>
    <submittedName>
        <fullName evidence="9">Fatty acid hydroxylase</fullName>
    </submittedName>
</protein>
<keyword evidence="10" id="KW-1185">Reference proteome</keyword>
<reference evidence="10" key="1">
    <citation type="journal article" date="2019" name="Int. J. Syst. Evol. Microbiol.">
        <title>The Global Catalogue of Microorganisms (GCM) 10K type strain sequencing project: providing services to taxonomists for standard genome sequencing and annotation.</title>
        <authorList>
            <consortium name="The Broad Institute Genomics Platform"/>
            <consortium name="The Broad Institute Genome Sequencing Center for Infectious Disease"/>
            <person name="Wu L."/>
            <person name="Ma J."/>
        </authorList>
    </citation>
    <scope>NUCLEOTIDE SEQUENCE [LARGE SCALE GENOMIC DNA]</scope>
    <source>
        <strain evidence="10">CGMCC 1.15928</strain>
    </source>
</reference>
<feature type="transmembrane region" description="Helical" evidence="7">
    <location>
        <begin position="45"/>
        <end position="69"/>
    </location>
</feature>
<keyword evidence="3 7" id="KW-1133">Transmembrane helix</keyword>
<evidence type="ECO:0000259" key="8">
    <source>
        <dbReference type="Pfam" id="PF04116"/>
    </source>
</evidence>
<accession>A0ABQ1JCU9</accession>
<dbReference type="InterPro" id="IPR006694">
    <property type="entry name" value="Fatty_acid_hydroxylase"/>
</dbReference>
<dbReference type="PANTHER" id="PTHR21624">
    <property type="entry name" value="STEROL DESATURASE-RELATED PROTEIN"/>
    <property type="match status" value="1"/>
</dbReference>
<dbReference type="InterPro" id="IPR051689">
    <property type="entry name" value="Sterol_desaturase/TMEM195"/>
</dbReference>
<evidence type="ECO:0000313" key="10">
    <source>
        <dbReference type="Proteomes" id="UP000628854"/>
    </source>
</evidence>
<keyword evidence="6 7" id="KW-0472">Membrane</keyword>
<evidence type="ECO:0000313" key="9">
    <source>
        <dbReference type="EMBL" id="GGB64160.1"/>
    </source>
</evidence>
<sequence>MSSELGVRIGVFLVVFVTLVLLEARYPRRRSTLRRSERWPGAFSLFVTGAVLARLIVPAGLAGVAIWSSARGIGVFSVLEMPAWVVAIASFLLLDLAMWVQHVLMHRVPILWRMHRVHHADPHIDVVTALRFHPAEILVSLAWKAAIVVVFGIPAWAAFTFEVILNAFAQFNHANWRLPARVDALVRLLVVTPDMHRVHHSVDRAEANMNFGFCLSLWDRLFRVYKAQPEAGHDDMVIGQDSWRNAADQSPVALLRQPLQNPIQSAK</sequence>
<evidence type="ECO:0000256" key="4">
    <source>
        <dbReference type="ARBA" id="ARBA00023002"/>
    </source>
</evidence>
<organism evidence="9 10">
    <name type="scientific">Henriciella pelagia</name>
    <dbReference type="NCBI Taxonomy" id="1977912"/>
    <lineage>
        <taxon>Bacteria</taxon>
        <taxon>Pseudomonadati</taxon>
        <taxon>Pseudomonadota</taxon>
        <taxon>Alphaproteobacteria</taxon>
        <taxon>Hyphomonadales</taxon>
        <taxon>Hyphomonadaceae</taxon>
        <taxon>Henriciella</taxon>
    </lineage>
</organism>
<feature type="transmembrane region" description="Helical" evidence="7">
    <location>
        <begin position="141"/>
        <end position="159"/>
    </location>
</feature>
<comment type="caution">
    <text evidence="9">The sequence shown here is derived from an EMBL/GenBank/DDBJ whole genome shotgun (WGS) entry which is preliminary data.</text>
</comment>
<name>A0ABQ1JCU9_9PROT</name>
<gene>
    <name evidence="9" type="ORF">GCM10011503_11190</name>
</gene>
<keyword evidence="4" id="KW-0560">Oxidoreductase</keyword>
<dbReference type="EMBL" id="BMKF01000001">
    <property type="protein sequence ID" value="GGB64160.1"/>
    <property type="molecule type" value="Genomic_DNA"/>
</dbReference>
<feature type="domain" description="Fatty acid hydroxylase" evidence="8">
    <location>
        <begin position="89"/>
        <end position="223"/>
    </location>
</feature>
<dbReference type="Proteomes" id="UP000628854">
    <property type="component" value="Unassembled WGS sequence"/>
</dbReference>
<evidence type="ECO:0000256" key="1">
    <source>
        <dbReference type="ARBA" id="ARBA00004127"/>
    </source>
</evidence>
<dbReference type="PANTHER" id="PTHR21624:SF1">
    <property type="entry name" value="ALKYLGLYCEROL MONOOXYGENASE"/>
    <property type="match status" value="1"/>
</dbReference>
<evidence type="ECO:0000256" key="7">
    <source>
        <dbReference type="SAM" id="Phobius"/>
    </source>
</evidence>
<evidence type="ECO:0000256" key="3">
    <source>
        <dbReference type="ARBA" id="ARBA00022989"/>
    </source>
</evidence>
<evidence type="ECO:0000256" key="2">
    <source>
        <dbReference type="ARBA" id="ARBA00022692"/>
    </source>
</evidence>
<evidence type="ECO:0000256" key="6">
    <source>
        <dbReference type="ARBA" id="ARBA00023136"/>
    </source>
</evidence>
<keyword evidence="5" id="KW-0443">Lipid metabolism</keyword>
<evidence type="ECO:0000256" key="5">
    <source>
        <dbReference type="ARBA" id="ARBA00023098"/>
    </source>
</evidence>
<dbReference type="RefSeq" id="WP_084391478.1">
    <property type="nucleotide sequence ID" value="NZ_BMKF01000001.1"/>
</dbReference>
<dbReference type="Pfam" id="PF04116">
    <property type="entry name" value="FA_hydroxylase"/>
    <property type="match status" value="1"/>
</dbReference>
<comment type="subcellular location">
    <subcellularLocation>
        <location evidence="1">Endomembrane system</location>
        <topology evidence="1">Multi-pass membrane protein</topology>
    </subcellularLocation>
</comment>
<feature type="transmembrane region" description="Helical" evidence="7">
    <location>
        <begin position="6"/>
        <end position="24"/>
    </location>
</feature>
<proteinExistence type="predicted"/>
<feature type="transmembrane region" description="Helical" evidence="7">
    <location>
        <begin position="81"/>
        <end position="104"/>
    </location>
</feature>